<dbReference type="Pfam" id="PF04101">
    <property type="entry name" value="Glyco_tran_28_C"/>
    <property type="match status" value="1"/>
</dbReference>
<dbReference type="SUPFAM" id="SSF53756">
    <property type="entry name" value="UDP-Glycosyltransferase/glycogen phosphorylase"/>
    <property type="match status" value="1"/>
</dbReference>
<gene>
    <name evidence="4" type="ORF">CCS41_13920</name>
</gene>
<dbReference type="EMBL" id="CP021660">
    <property type="protein sequence ID" value="AWK15523.1"/>
    <property type="molecule type" value="Genomic_DNA"/>
</dbReference>
<dbReference type="InterPro" id="IPR007235">
    <property type="entry name" value="Glyco_trans_28_C"/>
</dbReference>
<evidence type="ECO:0000256" key="1">
    <source>
        <dbReference type="ARBA" id="ARBA00022676"/>
    </source>
</evidence>
<keyword evidence="1" id="KW-0328">Glycosyltransferase</keyword>
<geneLocation type="plasmid" evidence="5">
    <name>p5d_fsymbiotica-1</name>
</geneLocation>
<proteinExistence type="predicted"/>
<dbReference type="Gene3D" id="3.40.50.2000">
    <property type="entry name" value="Glycogen Phosphorylase B"/>
    <property type="match status" value="2"/>
</dbReference>
<reference evidence="4 5" key="1">
    <citation type="submission" date="2017-05" db="EMBL/GenBank/DDBJ databases">
        <title>Genome sequence of Candidatus Fukatsuia symbiotica and Candidatus Hamiltonella defensa from Acyrthosiphon pisum strain 5D.</title>
        <authorList>
            <person name="Patel V.A."/>
            <person name="Chevignon G."/>
            <person name="Russell J.A."/>
            <person name="Oliver K.M."/>
        </authorList>
    </citation>
    <scope>NUCLEOTIDE SEQUENCE [LARGE SCALE GENOMIC DNA]</scope>
    <source>
        <strain evidence="4 5">5D</strain>
        <plasmid evidence="5">p5d_fsymbiotica-1</plasmid>
    </source>
</reference>
<evidence type="ECO:0000256" key="2">
    <source>
        <dbReference type="ARBA" id="ARBA00022679"/>
    </source>
</evidence>
<dbReference type="AlphaFoldDB" id="A0A2U8I8S9"/>
<protein>
    <recommendedName>
        <fullName evidence="3">Glycosyl transferase family 28 C-terminal domain-containing protein</fullName>
    </recommendedName>
</protein>
<accession>A0A2U8I8S9</accession>
<dbReference type="OrthoDB" id="9805366at2"/>
<sequence>MGLVQELVRANVEVVYLELEAHRQELEAAGARFRAIGEFAPYQGPITKTNAALPAVLAHCALEGVGMVIDAITAEQPDVVIHDGLCLWGRLAADLVGVPRISSIASAALSRRILSEEPIVRRWLGDETALRPVRDFVDTCFQSLQAHYGCAPEDMYGPVLNTAPSNLVYLTRSLQPYASEFGEDYLFCGSSHRVQQARQEFDWSQIAGRRLVYMSFGTAHDPGSVFYAQVAQAMHDLDAVLVTVATPSMTAGLPITWPKGTVVCPLGSAPQVDLLERADLFISHVGGGAVREAAWTATPVLALPQTFEQDLLTQRLVEHGVARRLSDQPMLEEIAENIRSMLEDDQLRTCAVQLSAQQRRITSRRDAVATILGAKCVCD</sequence>
<dbReference type="CDD" id="cd03784">
    <property type="entry name" value="GT1_Gtf-like"/>
    <property type="match status" value="1"/>
</dbReference>
<evidence type="ECO:0000313" key="5">
    <source>
        <dbReference type="Proteomes" id="UP000261875"/>
    </source>
</evidence>
<dbReference type="GO" id="GO:0016758">
    <property type="term" value="F:hexosyltransferase activity"/>
    <property type="evidence" value="ECO:0007669"/>
    <property type="project" value="InterPro"/>
</dbReference>
<keyword evidence="4" id="KW-0614">Plasmid</keyword>
<organism evidence="4 5">
    <name type="scientific">Candidatus Fukatsuia symbiotica</name>
    <dbReference type="NCBI Taxonomy" id="1878942"/>
    <lineage>
        <taxon>Bacteria</taxon>
        <taxon>Pseudomonadati</taxon>
        <taxon>Pseudomonadota</taxon>
        <taxon>Gammaproteobacteria</taxon>
        <taxon>Enterobacterales</taxon>
        <taxon>Yersiniaceae</taxon>
        <taxon>Candidatus Fukatsuia</taxon>
    </lineage>
</organism>
<dbReference type="InterPro" id="IPR002213">
    <property type="entry name" value="UDP_glucos_trans"/>
</dbReference>
<dbReference type="PANTHER" id="PTHR48043">
    <property type="entry name" value="EG:EG0003.4 PROTEIN-RELATED"/>
    <property type="match status" value="1"/>
</dbReference>
<feature type="domain" description="Glycosyl transferase family 28 C-terminal" evidence="3">
    <location>
        <begin position="274"/>
        <end position="346"/>
    </location>
</feature>
<evidence type="ECO:0000313" key="4">
    <source>
        <dbReference type="EMBL" id="AWK15523.1"/>
    </source>
</evidence>
<dbReference type="KEGG" id="fsm:CCS41_13920"/>
<dbReference type="PANTHER" id="PTHR48043:SF145">
    <property type="entry name" value="FI06409P-RELATED"/>
    <property type="match status" value="1"/>
</dbReference>
<evidence type="ECO:0000259" key="3">
    <source>
        <dbReference type="Pfam" id="PF04101"/>
    </source>
</evidence>
<dbReference type="InterPro" id="IPR050271">
    <property type="entry name" value="UDP-glycosyltransferase"/>
</dbReference>
<keyword evidence="2" id="KW-0808">Transferase</keyword>
<dbReference type="Proteomes" id="UP000261875">
    <property type="component" value="Plasmid p5D_Fsymbiotica-1"/>
</dbReference>
<name>A0A2U8I8S9_9GAMM</name>
<dbReference type="GO" id="GO:0008194">
    <property type="term" value="F:UDP-glycosyltransferase activity"/>
    <property type="evidence" value="ECO:0007669"/>
    <property type="project" value="InterPro"/>
</dbReference>
<keyword evidence="5" id="KW-1185">Reference proteome</keyword>